<evidence type="ECO:0000256" key="2">
    <source>
        <dbReference type="SAM" id="SignalP"/>
    </source>
</evidence>
<dbReference type="OrthoDB" id="878483at2"/>
<dbReference type="Proteomes" id="UP000185557">
    <property type="component" value="Unassembled WGS sequence"/>
</dbReference>
<keyword evidence="2" id="KW-0732">Signal</keyword>
<evidence type="ECO:0000313" key="3">
    <source>
        <dbReference type="EMBL" id="OKH45000.1"/>
    </source>
</evidence>
<feature type="chain" id="PRO_5012866315" evidence="2">
    <location>
        <begin position="27"/>
        <end position="205"/>
    </location>
</feature>
<name>A0A1U7J0E5_9CYAN</name>
<evidence type="ECO:0000256" key="1">
    <source>
        <dbReference type="SAM" id="MobiDB-lite"/>
    </source>
</evidence>
<feature type="signal peptide" evidence="2">
    <location>
        <begin position="1"/>
        <end position="26"/>
    </location>
</feature>
<organism evidence="3 4">
    <name type="scientific">Phormidium tenue NIES-30</name>
    <dbReference type="NCBI Taxonomy" id="549789"/>
    <lineage>
        <taxon>Bacteria</taxon>
        <taxon>Bacillati</taxon>
        <taxon>Cyanobacteriota</taxon>
        <taxon>Cyanophyceae</taxon>
        <taxon>Oscillatoriophycideae</taxon>
        <taxon>Oscillatoriales</taxon>
        <taxon>Oscillatoriaceae</taxon>
        <taxon>Phormidium</taxon>
    </lineage>
</organism>
<sequence length="205" mass="21064">MPKKNQFSQTLALLGLSLLIATTACTSETTAPDPAPTDAEAPTEIPAETPQSEEVGLILAGEGLQLVNLQTGSTTALAFASDMDSTLDAVTQVLGEPEETGENSECPSGPLTIATWSNGLALNAADDTFVGWAVQPGDDDTALTTAAGVGIGSTRQELEEAYTVELLDSSLGVEFSAGDLFGLLTSPEPTGTITNLWAGVACNFR</sequence>
<dbReference type="PROSITE" id="PS51257">
    <property type="entry name" value="PROKAR_LIPOPROTEIN"/>
    <property type="match status" value="1"/>
</dbReference>
<evidence type="ECO:0000313" key="4">
    <source>
        <dbReference type="Proteomes" id="UP000185557"/>
    </source>
</evidence>
<protein>
    <submittedName>
        <fullName evidence="3">Uncharacterized protein</fullName>
    </submittedName>
</protein>
<feature type="region of interest" description="Disordered" evidence="1">
    <location>
        <begin position="28"/>
        <end position="48"/>
    </location>
</feature>
<gene>
    <name evidence="3" type="ORF">NIES30_21170</name>
</gene>
<dbReference type="RefSeq" id="WP_073610441.1">
    <property type="nucleotide sequence ID" value="NZ_MRCG01000019.1"/>
</dbReference>
<dbReference type="STRING" id="549789.NIES30_21170"/>
<proteinExistence type="predicted"/>
<reference evidence="3 4" key="1">
    <citation type="submission" date="2016-11" db="EMBL/GenBank/DDBJ databases">
        <title>Draft Genome Sequences of Nine Cyanobacterial Strains from Diverse Habitats.</title>
        <authorList>
            <person name="Zhu T."/>
            <person name="Hou S."/>
            <person name="Lu X."/>
            <person name="Hess W.R."/>
        </authorList>
    </citation>
    <scope>NUCLEOTIDE SEQUENCE [LARGE SCALE GENOMIC DNA]</scope>
    <source>
        <strain evidence="3 4">NIES-30</strain>
    </source>
</reference>
<dbReference type="EMBL" id="MRCG01000019">
    <property type="protein sequence ID" value="OKH45000.1"/>
    <property type="molecule type" value="Genomic_DNA"/>
</dbReference>
<comment type="caution">
    <text evidence="3">The sequence shown here is derived from an EMBL/GenBank/DDBJ whole genome shotgun (WGS) entry which is preliminary data.</text>
</comment>
<dbReference type="AlphaFoldDB" id="A0A1U7J0E5"/>
<accession>A0A1U7J0E5</accession>
<keyword evidence="4" id="KW-1185">Reference proteome</keyword>